<dbReference type="Proteomes" id="UP001183176">
    <property type="component" value="Unassembled WGS sequence"/>
</dbReference>
<reference evidence="3" key="1">
    <citation type="submission" date="2023-07" db="EMBL/GenBank/DDBJ databases">
        <title>30 novel species of actinomycetes from the DSMZ collection.</title>
        <authorList>
            <person name="Nouioui I."/>
        </authorList>
    </citation>
    <scope>NUCLEOTIDE SEQUENCE [LARGE SCALE GENOMIC DNA]</scope>
    <source>
        <strain evidence="3">DSM 44399</strain>
    </source>
</reference>
<name>A0ABU2JIG3_9ACTN</name>
<keyword evidence="1" id="KW-0472">Membrane</keyword>
<keyword evidence="1" id="KW-0812">Transmembrane</keyword>
<proteinExistence type="predicted"/>
<comment type="caution">
    <text evidence="2">The sequence shown here is derived from an EMBL/GenBank/DDBJ whole genome shotgun (WGS) entry which is preliminary data.</text>
</comment>
<dbReference type="EMBL" id="JAVREH010000153">
    <property type="protein sequence ID" value="MDT0264546.1"/>
    <property type="molecule type" value="Genomic_DNA"/>
</dbReference>
<keyword evidence="3" id="KW-1185">Reference proteome</keyword>
<evidence type="ECO:0000313" key="3">
    <source>
        <dbReference type="Proteomes" id="UP001183176"/>
    </source>
</evidence>
<feature type="transmembrane region" description="Helical" evidence="1">
    <location>
        <begin position="20"/>
        <end position="40"/>
    </location>
</feature>
<accession>A0ABU2JIG3</accession>
<sequence>MTYLEDPMDALSRWVTRHRLIVGLLWLGITIVGVLLAPSVSGRLKSGNHLHSAAYTANAQIANPDVSWSGCWC</sequence>
<protein>
    <submittedName>
        <fullName evidence="2">Uncharacterized protein</fullName>
    </submittedName>
</protein>
<keyword evidence="1" id="KW-1133">Transmembrane helix</keyword>
<dbReference type="RefSeq" id="WP_311425680.1">
    <property type="nucleotide sequence ID" value="NZ_JAVREH010000153.1"/>
</dbReference>
<organism evidence="2 3">
    <name type="scientific">Jatrophihabitans lederbergiae</name>
    <dbReference type="NCBI Taxonomy" id="3075547"/>
    <lineage>
        <taxon>Bacteria</taxon>
        <taxon>Bacillati</taxon>
        <taxon>Actinomycetota</taxon>
        <taxon>Actinomycetes</taxon>
        <taxon>Jatrophihabitantales</taxon>
        <taxon>Jatrophihabitantaceae</taxon>
        <taxon>Jatrophihabitans</taxon>
    </lineage>
</organism>
<gene>
    <name evidence="2" type="ORF">RM423_24665</name>
</gene>
<evidence type="ECO:0000256" key="1">
    <source>
        <dbReference type="SAM" id="Phobius"/>
    </source>
</evidence>
<evidence type="ECO:0000313" key="2">
    <source>
        <dbReference type="EMBL" id="MDT0264546.1"/>
    </source>
</evidence>